<reference evidence="1 2" key="1">
    <citation type="submission" date="2014-10" db="EMBL/GenBank/DDBJ databases">
        <title>Draft genome of the hookworm Ancylostoma caninum.</title>
        <authorList>
            <person name="Mitreva M."/>
        </authorList>
    </citation>
    <scope>NUCLEOTIDE SEQUENCE [LARGE SCALE GENOMIC DNA]</scope>
    <source>
        <strain evidence="1 2">Baltimore</strain>
    </source>
</reference>
<protein>
    <submittedName>
        <fullName evidence="1">Uncharacterized protein</fullName>
    </submittedName>
</protein>
<evidence type="ECO:0000313" key="1">
    <source>
        <dbReference type="EMBL" id="RCN45227.1"/>
    </source>
</evidence>
<evidence type="ECO:0000313" key="2">
    <source>
        <dbReference type="Proteomes" id="UP000252519"/>
    </source>
</evidence>
<comment type="caution">
    <text evidence="1">The sequence shown here is derived from an EMBL/GenBank/DDBJ whole genome shotgun (WGS) entry which is preliminary data.</text>
</comment>
<feature type="non-terminal residue" evidence="1">
    <location>
        <position position="85"/>
    </location>
</feature>
<organism evidence="1 2">
    <name type="scientific">Ancylostoma caninum</name>
    <name type="common">Dog hookworm</name>
    <dbReference type="NCBI Taxonomy" id="29170"/>
    <lineage>
        <taxon>Eukaryota</taxon>
        <taxon>Metazoa</taxon>
        <taxon>Ecdysozoa</taxon>
        <taxon>Nematoda</taxon>
        <taxon>Chromadorea</taxon>
        <taxon>Rhabditida</taxon>
        <taxon>Rhabditina</taxon>
        <taxon>Rhabditomorpha</taxon>
        <taxon>Strongyloidea</taxon>
        <taxon>Ancylostomatidae</taxon>
        <taxon>Ancylostomatinae</taxon>
        <taxon>Ancylostoma</taxon>
    </lineage>
</organism>
<dbReference type="Proteomes" id="UP000252519">
    <property type="component" value="Unassembled WGS sequence"/>
</dbReference>
<dbReference type="AlphaFoldDB" id="A0A368GQM8"/>
<gene>
    <name evidence="1" type="ORF">ANCCAN_08727</name>
</gene>
<dbReference type="EMBL" id="JOJR01000106">
    <property type="protein sequence ID" value="RCN45227.1"/>
    <property type="molecule type" value="Genomic_DNA"/>
</dbReference>
<name>A0A368GQM8_ANCCA</name>
<proteinExistence type="predicted"/>
<accession>A0A368GQM8</accession>
<keyword evidence="2" id="KW-1185">Reference proteome</keyword>
<sequence length="85" mass="10069">MMVYRYVQMYIDTNADEILRYYWELHNVKKTYFQFYNVLHNPAMYSCRILSSGSCASGSRMHEPVLDQYPAHDSHLDSGCHSRIL</sequence>